<dbReference type="GO" id="GO:0006696">
    <property type="term" value="P:ergosterol biosynthetic process"/>
    <property type="evidence" value="ECO:0007669"/>
    <property type="project" value="TreeGrafter"/>
</dbReference>
<evidence type="ECO:0000313" key="18">
    <source>
        <dbReference type="EMBL" id="RVX70622.1"/>
    </source>
</evidence>
<dbReference type="InterPro" id="IPR036259">
    <property type="entry name" value="MFS_trans_sf"/>
</dbReference>
<keyword evidence="8 15" id="KW-0560">Oxidoreductase</keyword>
<feature type="transmembrane region" description="Helical" evidence="15">
    <location>
        <begin position="147"/>
        <end position="171"/>
    </location>
</feature>
<dbReference type="Gene3D" id="1.20.120.1630">
    <property type="match status" value="1"/>
</dbReference>
<keyword evidence="11 15" id="KW-0472">Membrane</keyword>
<dbReference type="GO" id="GO:0022857">
    <property type="term" value="F:transmembrane transporter activity"/>
    <property type="evidence" value="ECO:0007669"/>
    <property type="project" value="InterPro"/>
</dbReference>
<comment type="subcellular location">
    <subcellularLocation>
        <location evidence="1">Endoplasmic reticulum membrane</location>
        <topology evidence="1">Multi-pass membrane protein</topology>
    </subcellularLocation>
</comment>
<reference evidence="18 19" key="1">
    <citation type="submission" date="2017-03" db="EMBL/GenBank/DDBJ databases">
        <title>Genomes of endolithic fungi from Antarctica.</title>
        <authorList>
            <person name="Coleine C."/>
            <person name="Masonjones S."/>
            <person name="Stajich J.E."/>
        </authorList>
    </citation>
    <scope>NUCLEOTIDE SEQUENCE [LARGE SCALE GENOMIC DNA]</scope>
    <source>
        <strain evidence="18 19">CCFEE 6314</strain>
    </source>
</reference>
<evidence type="ECO:0000256" key="6">
    <source>
        <dbReference type="ARBA" id="ARBA00022955"/>
    </source>
</evidence>
<dbReference type="InterPro" id="IPR001171">
    <property type="entry name" value="ERG24_DHCR-like"/>
</dbReference>
<evidence type="ECO:0000256" key="14">
    <source>
        <dbReference type="ARBA" id="ARBA00029435"/>
    </source>
</evidence>
<dbReference type="PANTHER" id="PTHR21257">
    <property type="entry name" value="DELTA(14)-STEROL REDUCTASE"/>
    <property type="match status" value="1"/>
</dbReference>
<sequence length="988" mass="108670">MSRSEEITENEDRFPTQQLFILALCRFAEPIAFTSILAYIYVFTLDLRPNDEANAPFFAGLLVSAFALAEAATCVMWGSISDRYGRKPIVLIGLGGTALSSLIFGFAQNYWVGLAARVVGGGLNGNVAVIQTMVSEMVKSPDHEPRAYSVMPFVWSAGSILGAAMGGYLAQPSKSFPSIFPVDGLFGKYPYLLPNLVASAYIVFAIVIGMIFLRETNTSHTKKPPSQEDRSQGSANERTPLRPRSSAALMSVSSDQDHSTTSRRPSLIGTNLSLTTSTTADLRRVSTISMGAVRPLVPSILQGHQAESEDGDDIPATPWNREVVLLIVQLVVMSYHQMAFASLLPVFIVDEPTADHLDLRGGLGQTVRDVGAYFSVTGVVAMLIQVLVYAPLVERVGVWRSFVLFTILVPLTYIATPFLTALDSSGIQVGVYADMMANYFALIIIYPCLLILLKNATPSLSMLGQVNGLAMAACSGARTFAPPLAGYIYSKGGSAVGWWSIAAVAILAKHKPEYEFFGPPGAIVLILGLPLLAWSSILFCNDVSGCPAPALLDWNTLTWAKLKAQTPLGQQGLSALFDLGVFGWVSAYFGLLVFLQLVLPGDELEGTVLGTGGRHKYKFNSFSSAVVILAGLAAGTAYQGADFVVWTYIWDHYLQIETAALIIAVLQAVYVYLASFSVPHPGKPNPTHRELAAGGHTGNIVYDFFIGRELNPRIQVPTWIPIAGGQIIDIKLWNEMRPGLIGYIILNLAFIVRQYKTYGYVTDSIILVPMFQSFYVLDGLYMERAILTTIDCITDGFGYMLSFGDIVWVPFIYSMQSRYLAVYPHTLGASGIAGVLAIQGLGYYIFRSSNNEKNRFRTNPNDPRVSHLESMTTESGSKLLVSGWWGRARHINYLGDWIMSFSYSIPTGIAGYIVNRYQNPVTGNVTKEVVQGEARGWGMIFTYFYIIYFGVLLVHRELRDEEKCRRKYGKDWEKYCARVKYRIIPYVY</sequence>
<evidence type="ECO:0000256" key="11">
    <source>
        <dbReference type="ARBA" id="ARBA00023136"/>
    </source>
</evidence>
<dbReference type="Pfam" id="PF01222">
    <property type="entry name" value="ERG4_ERG24"/>
    <property type="match status" value="1"/>
</dbReference>
<evidence type="ECO:0000256" key="7">
    <source>
        <dbReference type="ARBA" id="ARBA00022989"/>
    </source>
</evidence>
<name>A0A438N4L9_EXOME</name>
<dbReference type="Proteomes" id="UP000288859">
    <property type="component" value="Unassembled WGS sequence"/>
</dbReference>
<feature type="transmembrane region" description="Helical" evidence="15">
    <location>
        <begin position="191"/>
        <end position="213"/>
    </location>
</feature>
<evidence type="ECO:0000256" key="13">
    <source>
        <dbReference type="ARBA" id="ARBA00023221"/>
    </source>
</evidence>
<dbReference type="InterPro" id="IPR011701">
    <property type="entry name" value="MFS"/>
</dbReference>
<keyword evidence="3 15" id="KW-0444">Lipid biosynthesis</keyword>
<feature type="transmembrane region" description="Helical" evidence="15">
    <location>
        <begin position="827"/>
        <end position="846"/>
    </location>
</feature>
<dbReference type="GO" id="GO:0050613">
    <property type="term" value="F:Delta14-sterol reductase activity"/>
    <property type="evidence" value="ECO:0007669"/>
    <property type="project" value="TreeGrafter"/>
</dbReference>
<evidence type="ECO:0000313" key="19">
    <source>
        <dbReference type="Proteomes" id="UP000288859"/>
    </source>
</evidence>
<feature type="transmembrane region" description="Helical" evidence="15">
    <location>
        <begin position="370"/>
        <end position="390"/>
    </location>
</feature>
<evidence type="ECO:0000256" key="10">
    <source>
        <dbReference type="ARBA" id="ARBA00023098"/>
    </source>
</evidence>
<dbReference type="OrthoDB" id="10262235at2759"/>
<dbReference type="CDD" id="cd17330">
    <property type="entry name" value="MFS_SLC46_TetA_like"/>
    <property type="match status" value="1"/>
</dbReference>
<feature type="transmembrane region" description="Helical" evidence="15">
    <location>
        <begin position="89"/>
        <end position="108"/>
    </location>
</feature>
<feature type="domain" description="Major facilitator superfamily (MFS) profile" evidence="17">
    <location>
        <begin position="18"/>
        <end position="545"/>
    </location>
</feature>
<comment type="similarity">
    <text evidence="2 15">Belongs to the ERG4/ERG24 family.</text>
</comment>
<evidence type="ECO:0000256" key="8">
    <source>
        <dbReference type="ARBA" id="ARBA00023002"/>
    </source>
</evidence>
<comment type="caution">
    <text evidence="15">Lacks conserved residue(s) required for the propagation of feature annotation.</text>
</comment>
<dbReference type="Gene3D" id="1.20.1250.20">
    <property type="entry name" value="MFS general substrate transporter like domains"/>
    <property type="match status" value="1"/>
</dbReference>
<dbReference type="Pfam" id="PF07690">
    <property type="entry name" value="MFS_1"/>
    <property type="match status" value="1"/>
</dbReference>
<keyword evidence="9 15" id="KW-0756">Sterol biosynthesis</keyword>
<dbReference type="FunFam" id="1.20.120.1630:FF:000008">
    <property type="entry name" value="C-14 sterol reductase"/>
    <property type="match status" value="1"/>
</dbReference>
<protein>
    <recommendedName>
        <fullName evidence="15">Delta(14)-sterol reductase</fullName>
    </recommendedName>
    <alternativeName>
        <fullName evidence="15">C-14 sterol reductase</fullName>
    </alternativeName>
    <alternativeName>
        <fullName evidence="15">Sterol C14-reductase</fullName>
    </alternativeName>
</protein>
<dbReference type="PROSITE" id="PS01017">
    <property type="entry name" value="STEROL_REDUCT_1"/>
    <property type="match status" value="1"/>
</dbReference>
<organism evidence="18 19">
    <name type="scientific">Exophiala mesophila</name>
    <name type="common">Black yeast-like fungus</name>
    <dbReference type="NCBI Taxonomy" id="212818"/>
    <lineage>
        <taxon>Eukaryota</taxon>
        <taxon>Fungi</taxon>
        <taxon>Dikarya</taxon>
        <taxon>Ascomycota</taxon>
        <taxon>Pezizomycotina</taxon>
        <taxon>Eurotiomycetes</taxon>
        <taxon>Chaetothyriomycetidae</taxon>
        <taxon>Chaetothyriales</taxon>
        <taxon>Herpotrichiellaceae</taxon>
        <taxon>Exophiala</taxon>
    </lineage>
</organism>
<feature type="transmembrane region" description="Helical" evidence="15">
    <location>
        <begin position="894"/>
        <end position="914"/>
    </location>
</feature>
<feature type="transmembrane region" description="Helical" evidence="15">
    <location>
        <begin position="55"/>
        <end position="77"/>
    </location>
</feature>
<evidence type="ECO:0000259" key="17">
    <source>
        <dbReference type="PROSITE" id="PS50850"/>
    </source>
</evidence>
<evidence type="ECO:0000256" key="9">
    <source>
        <dbReference type="ARBA" id="ARBA00023011"/>
    </source>
</evidence>
<keyword evidence="5" id="KW-0521">NADP</keyword>
<proteinExistence type="inferred from homology"/>
<feature type="transmembrane region" description="Helical" evidence="15">
    <location>
        <begin position="934"/>
        <end position="955"/>
    </location>
</feature>
<dbReference type="VEuPathDB" id="FungiDB:PV10_09030"/>
<keyword evidence="13 15" id="KW-0753">Steroid metabolism</keyword>
<keyword evidence="10 15" id="KW-0443">Lipid metabolism</keyword>
<dbReference type="PROSITE" id="PS50850">
    <property type="entry name" value="MFS"/>
    <property type="match status" value="1"/>
</dbReference>
<feature type="transmembrane region" description="Helical" evidence="15">
    <location>
        <begin position="619"/>
        <end position="641"/>
    </location>
</feature>
<feature type="transmembrane region" description="Helical" evidence="15">
    <location>
        <begin position="520"/>
        <end position="539"/>
    </location>
</feature>
<evidence type="ECO:0000256" key="4">
    <source>
        <dbReference type="ARBA" id="ARBA00022692"/>
    </source>
</evidence>
<feature type="transmembrane region" description="Helical" evidence="15">
    <location>
        <begin position="397"/>
        <end position="416"/>
    </location>
</feature>
<comment type="caution">
    <text evidence="18">The sequence shown here is derived from an EMBL/GenBank/DDBJ whole genome shotgun (WGS) entry which is preliminary data.</text>
</comment>
<keyword evidence="6 15" id="KW-0752">Steroid biosynthesis</keyword>
<dbReference type="GO" id="GO:0005789">
    <property type="term" value="C:endoplasmic reticulum membrane"/>
    <property type="evidence" value="ECO:0007669"/>
    <property type="project" value="UniProtKB-SubCell"/>
</dbReference>
<evidence type="ECO:0000256" key="16">
    <source>
        <dbReference type="SAM" id="MobiDB-lite"/>
    </source>
</evidence>
<feature type="transmembrane region" description="Helical" evidence="15">
    <location>
        <begin position="797"/>
        <end position="815"/>
    </location>
</feature>
<accession>A0A438N4L9</accession>
<dbReference type="InterPro" id="IPR020846">
    <property type="entry name" value="MFS_dom"/>
</dbReference>
<evidence type="ECO:0000256" key="2">
    <source>
        <dbReference type="ARBA" id="ARBA00005402"/>
    </source>
</evidence>
<keyword evidence="4 15" id="KW-0812">Transmembrane</keyword>
<gene>
    <name evidence="18" type="ORF">B0A52_05274</name>
</gene>
<feature type="transmembrane region" description="Helical" evidence="15">
    <location>
        <begin position="114"/>
        <end position="135"/>
    </location>
</feature>
<dbReference type="EMBL" id="NAJM01000022">
    <property type="protein sequence ID" value="RVX70622.1"/>
    <property type="molecule type" value="Genomic_DNA"/>
</dbReference>
<keyword evidence="12 15" id="KW-1207">Sterol metabolism</keyword>
<dbReference type="VEuPathDB" id="FungiDB:PV10_09029"/>
<evidence type="ECO:0000256" key="3">
    <source>
        <dbReference type="ARBA" id="ARBA00022516"/>
    </source>
</evidence>
<feature type="transmembrane region" description="Helical" evidence="15">
    <location>
        <begin position="653"/>
        <end position="673"/>
    </location>
</feature>
<keyword evidence="7 15" id="KW-1133">Transmembrane helix</keyword>
<dbReference type="InterPro" id="IPR018083">
    <property type="entry name" value="Sterol_reductase_CS"/>
</dbReference>
<evidence type="ECO:0000256" key="15">
    <source>
        <dbReference type="RuleBase" id="RU369120"/>
    </source>
</evidence>
<feature type="transmembrane region" description="Helical" evidence="15">
    <location>
        <begin position="581"/>
        <end position="599"/>
    </location>
</feature>
<feature type="region of interest" description="Disordered" evidence="16">
    <location>
        <begin position="218"/>
        <end position="270"/>
    </location>
</feature>
<dbReference type="SUPFAM" id="SSF103473">
    <property type="entry name" value="MFS general substrate transporter"/>
    <property type="match status" value="1"/>
</dbReference>
<comment type="pathway">
    <text evidence="14">Steroid metabolism; ergosterol biosynthesis.</text>
</comment>
<evidence type="ECO:0000256" key="1">
    <source>
        <dbReference type="ARBA" id="ARBA00004477"/>
    </source>
</evidence>
<feature type="transmembrane region" description="Helical" evidence="15">
    <location>
        <begin position="436"/>
        <end position="453"/>
    </location>
</feature>
<evidence type="ECO:0000256" key="12">
    <source>
        <dbReference type="ARBA" id="ARBA00023166"/>
    </source>
</evidence>
<feature type="transmembrane region" description="Helical" evidence="15">
    <location>
        <begin position="20"/>
        <end position="43"/>
    </location>
</feature>
<dbReference type="PANTHER" id="PTHR21257:SF52">
    <property type="entry name" value="DELTA(14)-STEROL REDUCTASE TM7SF2"/>
    <property type="match status" value="1"/>
</dbReference>
<dbReference type="PROSITE" id="PS01018">
    <property type="entry name" value="STEROL_REDUCT_2"/>
    <property type="match status" value="1"/>
</dbReference>
<dbReference type="AlphaFoldDB" id="A0A438N4L9"/>
<feature type="transmembrane region" description="Helical" evidence="15">
    <location>
        <begin position="323"/>
        <end position="350"/>
    </location>
</feature>
<evidence type="ECO:0000256" key="5">
    <source>
        <dbReference type="ARBA" id="ARBA00022857"/>
    </source>
</evidence>